<comment type="caution">
    <text evidence="1">The sequence shown here is derived from an EMBL/GenBank/DDBJ whole genome shotgun (WGS) entry which is preliminary data.</text>
</comment>
<evidence type="ECO:0000313" key="1">
    <source>
        <dbReference type="EMBL" id="TFW34633.1"/>
    </source>
</evidence>
<keyword evidence="2" id="KW-1185">Reference proteome</keyword>
<dbReference type="Proteomes" id="UP000297258">
    <property type="component" value="Unassembled WGS sequence"/>
</dbReference>
<name>A0A4Y9T3Z5_9BURK</name>
<proteinExistence type="predicted"/>
<gene>
    <name evidence="1" type="ORF">E4O92_03475</name>
</gene>
<sequence length="80" mass="9244">MLLAIDEAIRSIERATESEYLGQFDDPEDGECIGLTFQHGDNITSIILKRWRLRQIGRNDARDIIERTRASLHRGPRSIH</sequence>
<organism evidence="1 2">
    <name type="scientific">Massilia horti</name>
    <dbReference type="NCBI Taxonomy" id="2562153"/>
    <lineage>
        <taxon>Bacteria</taxon>
        <taxon>Pseudomonadati</taxon>
        <taxon>Pseudomonadota</taxon>
        <taxon>Betaproteobacteria</taxon>
        <taxon>Burkholderiales</taxon>
        <taxon>Oxalobacteraceae</taxon>
        <taxon>Telluria group</taxon>
        <taxon>Massilia</taxon>
    </lineage>
</organism>
<dbReference type="OrthoDB" id="3353677at2"/>
<accession>A0A4Y9T3Z5</accession>
<dbReference type="RefSeq" id="WP_135188360.1">
    <property type="nucleotide sequence ID" value="NZ_SPUM01000023.1"/>
</dbReference>
<dbReference type="EMBL" id="SPUM01000023">
    <property type="protein sequence ID" value="TFW34633.1"/>
    <property type="molecule type" value="Genomic_DNA"/>
</dbReference>
<evidence type="ECO:0000313" key="2">
    <source>
        <dbReference type="Proteomes" id="UP000297258"/>
    </source>
</evidence>
<dbReference type="AlphaFoldDB" id="A0A4Y9T3Z5"/>
<reference evidence="1 2" key="1">
    <citation type="submission" date="2019-03" db="EMBL/GenBank/DDBJ databases">
        <title>Draft genome of Massilia hortus sp. nov., a novel bacterial species of the Oxalobacteraceae family.</title>
        <authorList>
            <person name="Peta V."/>
            <person name="Raths R."/>
            <person name="Bucking H."/>
        </authorList>
    </citation>
    <scope>NUCLEOTIDE SEQUENCE [LARGE SCALE GENOMIC DNA]</scope>
    <source>
        <strain evidence="1 2">ONC3</strain>
    </source>
</reference>
<protein>
    <submittedName>
        <fullName evidence="1">Uncharacterized protein</fullName>
    </submittedName>
</protein>